<dbReference type="SUPFAM" id="SSF52833">
    <property type="entry name" value="Thioredoxin-like"/>
    <property type="match status" value="1"/>
</dbReference>
<dbReference type="Gene3D" id="1.20.1050.10">
    <property type="match status" value="2"/>
</dbReference>
<dbReference type="PANTHER" id="PTHR45374">
    <property type="entry name" value="GLUTATHIONE S-TRANSFERASE TCHQD"/>
    <property type="match status" value="1"/>
</dbReference>
<dbReference type="Pfam" id="PF13410">
    <property type="entry name" value="GST_C_2"/>
    <property type="match status" value="1"/>
</dbReference>
<dbReference type="PANTHER" id="PTHR45374:SF1">
    <property type="entry name" value="GLUTATHIONE S-TRANSFERASE TCHQD"/>
    <property type="match status" value="1"/>
</dbReference>
<dbReference type="PROSITE" id="PS50404">
    <property type="entry name" value="GST_NTER"/>
    <property type="match status" value="1"/>
</dbReference>
<name>A0ABP1FUF1_9CHLO</name>
<protein>
    <submittedName>
        <fullName evidence="3">G6056 protein</fullName>
    </submittedName>
</protein>
<gene>
    <name evidence="3" type="primary">g6056</name>
    <name evidence="3" type="ORF">VP750_LOCUS5184</name>
</gene>
<dbReference type="InterPro" id="IPR036282">
    <property type="entry name" value="Glutathione-S-Trfase_C_sf"/>
</dbReference>
<feature type="domain" description="GST N-terminal" evidence="1">
    <location>
        <begin position="1"/>
        <end position="58"/>
    </location>
</feature>
<dbReference type="Pfam" id="PF13409">
    <property type="entry name" value="GST_N_2"/>
    <property type="match status" value="1"/>
</dbReference>
<evidence type="ECO:0000259" key="2">
    <source>
        <dbReference type="PROSITE" id="PS50405"/>
    </source>
</evidence>
<dbReference type="Proteomes" id="UP001497392">
    <property type="component" value="Unassembled WGS sequence"/>
</dbReference>
<comment type="caution">
    <text evidence="3">The sequence shown here is derived from an EMBL/GenBank/DDBJ whole genome shotgun (WGS) entry which is preliminary data.</text>
</comment>
<evidence type="ECO:0000259" key="1">
    <source>
        <dbReference type="PROSITE" id="PS50404"/>
    </source>
</evidence>
<reference evidence="3 4" key="1">
    <citation type="submission" date="2024-06" db="EMBL/GenBank/DDBJ databases">
        <authorList>
            <person name="Kraege A."/>
            <person name="Thomma B."/>
        </authorList>
    </citation>
    <scope>NUCLEOTIDE SEQUENCE [LARGE SCALE GENOMIC DNA]</scope>
</reference>
<dbReference type="InterPro" id="IPR010987">
    <property type="entry name" value="Glutathione-S-Trfase_C-like"/>
</dbReference>
<evidence type="ECO:0000313" key="4">
    <source>
        <dbReference type="Proteomes" id="UP001497392"/>
    </source>
</evidence>
<dbReference type="EMBL" id="CAXHTA020000008">
    <property type="protein sequence ID" value="CAL5223525.1"/>
    <property type="molecule type" value="Genomic_DNA"/>
</dbReference>
<evidence type="ECO:0000313" key="3">
    <source>
        <dbReference type="EMBL" id="CAL5223525.1"/>
    </source>
</evidence>
<dbReference type="InterPro" id="IPR004045">
    <property type="entry name" value="Glutathione_S-Trfase_N"/>
</dbReference>
<accession>A0ABP1FUF1</accession>
<dbReference type="SUPFAM" id="SSF47616">
    <property type="entry name" value="GST C-terminal domain-like"/>
    <property type="match status" value="1"/>
</dbReference>
<keyword evidence="4" id="KW-1185">Reference proteome</keyword>
<proteinExistence type="predicted"/>
<dbReference type="InterPro" id="IPR036249">
    <property type="entry name" value="Thioredoxin-like_sf"/>
</dbReference>
<feature type="domain" description="GST C-terminal" evidence="2">
    <location>
        <begin position="98"/>
        <end position="229"/>
    </location>
</feature>
<dbReference type="Gene3D" id="3.40.30.10">
    <property type="entry name" value="Glutaredoxin"/>
    <property type="match status" value="1"/>
</dbReference>
<dbReference type="InterPro" id="IPR044617">
    <property type="entry name" value="TCHQD"/>
</dbReference>
<dbReference type="PROSITE" id="PS50405">
    <property type="entry name" value="GST_CTER"/>
    <property type="match status" value="1"/>
</dbReference>
<sequence>MRVLNLFNQEHLTADFLRKNPAATVPVLEVACDGKLLETIPDSLAIVKHLERGDLGGKSLIPEGKEAMAWEWVDRVRAEFQSYTITFGKVADASETSAPPGSGRAIRMLQDIAEQHPDVADAARTKLHTLKHVRRSAVSSEELQQAHEAAWRLLDALEEMLAPGQPFIFGASFSVADAFTVPMLARLQWRNHGRQIRERSRVSQYWERIQERPSYLTVFDAQCHMDGHPEDCRCK</sequence>
<organism evidence="3 4">
    <name type="scientific">Coccomyxa viridis</name>
    <dbReference type="NCBI Taxonomy" id="1274662"/>
    <lineage>
        <taxon>Eukaryota</taxon>
        <taxon>Viridiplantae</taxon>
        <taxon>Chlorophyta</taxon>
        <taxon>core chlorophytes</taxon>
        <taxon>Trebouxiophyceae</taxon>
        <taxon>Trebouxiophyceae incertae sedis</taxon>
        <taxon>Coccomyxaceae</taxon>
        <taxon>Coccomyxa</taxon>
    </lineage>
</organism>